<dbReference type="GO" id="GO:0008047">
    <property type="term" value="F:enzyme activator activity"/>
    <property type="evidence" value="ECO:0007669"/>
    <property type="project" value="TreeGrafter"/>
</dbReference>
<dbReference type="InterPro" id="IPR008921">
    <property type="entry name" value="DNA_pol3_clamp-load_cplx_C"/>
</dbReference>
<organism evidence="7 8">
    <name type="scientific">Candidatus Cerribacteria bacterium 'Amazon FNV 2010 28 9'</name>
    <dbReference type="NCBI Taxonomy" id="2081795"/>
    <lineage>
        <taxon>Bacteria</taxon>
        <taxon>Candidatus Cerribacteria</taxon>
    </lineage>
</organism>
<gene>
    <name evidence="7" type="ORF">C5B42_05805</name>
</gene>
<dbReference type="GO" id="GO:0000731">
    <property type="term" value="P:DNA synthesis involved in DNA repair"/>
    <property type="evidence" value="ECO:0007669"/>
    <property type="project" value="TreeGrafter"/>
</dbReference>
<dbReference type="SUPFAM" id="SSF52540">
    <property type="entry name" value="P-loop containing nucleoside triphosphate hydrolases"/>
    <property type="match status" value="1"/>
</dbReference>
<dbReference type="Proteomes" id="UP000246104">
    <property type="component" value="Unassembled WGS sequence"/>
</dbReference>
<evidence type="ECO:0000256" key="3">
    <source>
        <dbReference type="ARBA" id="ARBA00022705"/>
    </source>
</evidence>
<dbReference type="GO" id="GO:0017116">
    <property type="term" value="F:single-stranded DNA helicase activity"/>
    <property type="evidence" value="ECO:0007669"/>
    <property type="project" value="TreeGrafter"/>
</dbReference>
<accession>A0A317JMW9</accession>
<dbReference type="Gene3D" id="1.10.8.60">
    <property type="match status" value="1"/>
</dbReference>
<feature type="domain" description="AAA+ ATPase" evidence="6">
    <location>
        <begin position="37"/>
        <end position="162"/>
    </location>
</feature>
<dbReference type="SUPFAM" id="SSF48019">
    <property type="entry name" value="post-AAA+ oligomerization domain-like"/>
    <property type="match status" value="1"/>
</dbReference>
<dbReference type="SMART" id="SM00382">
    <property type="entry name" value="AAA"/>
    <property type="match status" value="1"/>
</dbReference>
<comment type="caution">
    <text evidence="7">The sequence shown here is derived from an EMBL/GenBank/DDBJ whole genome shotgun (WGS) entry which is preliminary data.</text>
</comment>
<dbReference type="GO" id="GO:0005524">
    <property type="term" value="F:ATP binding"/>
    <property type="evidence" value="ECO:0007669"/>
    <property type="project" value="UniProtKB-KW"/>
</dbReference>
<evidence type="ECO:0000256" key="5">
    <source>
        <dbReference type="ARBA" id="ARBA00022840"/>
    </source>
</evidence>
<dbReference type="EMBL" id="PSRQ01000062">
    <property type="protein sequence ID" value="PWU22502.1"/>
    <property type="molecule type" value="Genomic_DNA"/>
</dbReference>
<dbReference type="FunFam" id="1.20.272.10:FF:000001">
    <property type="entry name" value="Putative AAA family ATPase"/>
    <property type="match status" value="1"/>
</dbReference>
<dbReference type="InterPro" id="IPR003959">
    <property type="entry name" value="ATPase_AAA_core"/>
</dbReference>
<evidence type="ECO:0000313" key="8">
    <source>
        <dbReference type="Proteomes" id="UP000246104"/>
    </source>
</evidence>
<evidence type="ECO:0000256" key="1">
    <source>
        <dbReference type="ARBA" id="ARBA00002393"/>
    </source>
</evidence>
<proteinExistence type="inferred from homology"/>
<evidence type="ECO:0000259" key="6">
    <source>
        <dbReference type="SMART" id="SM00382"/>
    </source>
</evidence>
<dbReference type="GO" id="GO:0006261">
    <property type="term" value="P:DNA-templated DNA replication"/>
    <property type="evidence" value="ECO:0007669"/>
    <property type="project" value="TreeGrafter"/>
</dbReference>
<evidence type="ECO:0000313" key="7">
    <source>
        <dbReference type="EMBL" id="PWU22502.1"/>
    </source>
</evidence>
<reference evidence="7 8" key="1">
    <citation type="submission" date="2018-02" db="EMBL/GenBank/DDBJ databases">
        <title>Genomic Reconstructions from Amazon Rainforest and Pasture Soil Reveal Novel Insights into the Physiology of Candidate Phyla in Tropical Sites.</title>
        <authorList>
            <person name="Kroeger M.E."/>
            <person name="Delmont T."/>
            <person name="Eren A.M."/>
            <person name="Guo J."/>
            <person name="Meyer K.M."/>
            <person name="Khan K."/>
            <person name="Rodrigues J.L.M."/>
            <person name="Bohannan B.J.M."/>
            <person name="Tringe S."/>
            <person name="Borges C.D."/>
            <person name="Tiedje J."/>
            <person name="Tsai S.M."/>
            <person name="Nusslein K."/>
        </authorList>
    </citation>
    <scope>NUCLEOTIDE SEQUENCE [LARGE SCALE GENOMIC DNA]</scope>
    <source>
        <strain evidence="7">Amazon FNV 2010 28 9</strain>
    </source>
</reference>
<comment type="function">
    <text evidence="1">DNA-dependent ATPase that plays important roles in cellular responses to stalled DNA replication processes.</text>
</comment>
<dbReference type="GO" id="GO:0003677">
    <property type="term" value="F:DNA binding"/>
    <property type="evidence" value="ECO:0007669"/>
    <property type="project" value="InterPro"/>
</dbReference>
<evidence type="ECO:0000256" key="2">
    <source>
        <dbReference type="ARBA" id="ARBA00008959"/>
    </source>
</evidence>
<dbReference type="Gene3D" id="1.20.272.10">
    <property type="match status" value="1"/>
</dbReference>
<dbReference type="Pfam" id="PF16193">
    <property type="entry name" value="AAA_assoc_2"/>
    <property type="match status" value="1"/>
</dbReference>
<dbReference type="CDD" id="cd18139">
    <property type="entry name" value="HLD_clamp_RarA"/>
    <property type="match status" value="1"/>
</dbReference>
<dbReference type="Pfam" id="PF00004">
    <property type="entry name" value="AAA"/>
    <property type="match status" value="1"/>
</dbReference>
<sequence length="414" mass="45729">MQPLASLLRPTALDEYIGQSHLVGEGKPLRKAIEQGELFSMIFWGPPGVGKTTLAKIVATAAGVPFVELSAVSAKKEDIKAVLHKNSSPLLKGRTQEESLTSSTTVLFLDEIHRFSKAQQDFLLPYVESGELTLIGATTENPSFEVIAPLLSRCRVFVLHELTDDEVSQIIDRALLQLPLLLEEGVGGGESTKKVRETKKLTIAPDARDWLIAMSNGDGRQCVTMIENTIKLYGKITLETLKETLQSKHLRFDKAGEEHYNTISAFIKSMRASDVDAALYYLARMVDAGEDPLFIARRMVVFASEDIGMAQPTALVVANAVFQACNTIGLPECQENLAHGVVYLATAKKDRRAYDAYMSALADVRQFGNLPIPLQVRNAPTKLMKEIGYGKGYEMYTGDSLLPEKLKKKKYFQK</sequence>
<dbReference type="InterPro" id="IPR051314">
    <property type="entry name" value="AAA_ATPase_RarA/MGS1/WRNIP1"/>
</dbReference>
<keyword evidence="5" id="KW-0067">ATP-binding</keyword>
<dbReference type="AlphaFoldDB" id="A0A317JMW9"/>
<keyword evidence="3" id="KW-0235">DNA replication</keyword>
<dbReference type="CDD" id="cd00009">
    <property type="entry name" value="AAA"/>
    <property type="match status" value="1"/>
</dbReference>
<dbReference type="InterPro" id="IPR027417">
    <property type="entry name" value="P-loop_NTPase"/>
</dbReference>
<protein>
    <submittedName>
        <fullName evidence="7">AAA family ATPase</fullName>
    </submittedName>
</protein>
<evidence type="ECO:0000256" key="4">
    <source>
        <dbReference type="ARBA" id="ARBA00022741"/>
    </source>
</evidence>
<dbReference type="Gene3D" id="1.10.3710.10">
    <property type="entry name" value="DNA polymerase III clamp loader subunits, C-terminal domain"/>
    <property type="match status" value="1"/>
</dbReference>
<comment type="similarity">
    <text evidence="2">Belongs to the AAA ATPase family. RarA/MGS1/WRNIP1 subfamily.</text>
</comment>
<dbReference type="Pfam" id="PF12002">
    <property type="entry name" value="MgsA_C"/>
    <property type="match status" value="1"/>
</dbReference>
<dbReference type="InterPro" id="IPR003593">
    <property type="entry name" value="AAA+_ATPase"/>
</dbReference>
<dbReference type="PANTHER" id="PTHR13779">
    <property type="entry name" value="WERNER HELICASE-INTERACTING PROTEIN 1 FAMILY MEMBER"/>
    <property type="match status" value="1"/>
</dbReference>
<dbReference type="FunFam" id="3.40.50.300:FF:000137">
    <property type="entry name" value="Replication-associated recombination protein A"/>
    <property type="match status" value="1"/>
</dbReference>
<dbReference type="InterPro" id="IPR032423">
    <property type="entry name" value="AAA_assoc_2"/>
</dbReference>
<keyword evidence="4" id="KW-0547">Nucleotide-binding</keyword>
<dbReference type="PANTHER" id="PTHR13779:SF7">
    <property type="entry name" value="ATPASE WRNIP1"/>
    <property type="match status" value="1"/>
</dbReference>
<dbReference type="InterPro" id="IPR021886">
    <property type="entry name" value="MgsA_C"/>
</dbReference>
<dbReference type="Gene3D" id="3.40.50.300">
    <property type="entry name" value="P-loop containing nucleotide triphosphate hydrolases"/>
    <property type="match status" value="1"/>
</dbReference>
<dbReference type="GO" id="GO:0016887">
    <property type="term" value="F:ATP hydrolysis activity"/>
    <property type="evidence" value="ECO:0007669"/>
    <property type="project" value="InterPro"/>
</dbReference>
<name>A0A317JMW9_9BACT</name>